<evidence type="ECO:0000313" key="9">
    <source>
        <dbReference type="RefSeq" id="XP_033573751.1"/>
    </source>
</evidence>
<dbReference type="Proteomes" id="UP000504636">
    <property type="component" value="Unplaced"/>
</dbReference>
<dbReference type="Pfam" id="PF03073">
    <property type="entry name" value="TspO_MBR"/>
    <property type="match status" value="1"/>
</dbReference>
<sequence length="188" mass="20732">MTSYVPSLTLPAFIFEHPAASILLPVALGTGIGFSTRPDKKHHEHLALKQPPYDPPPQVFGPVWTALYATMGYTAYRAWNAGIASFDPNKLLLAKQGATLYTIQLGLNLLWMPLFFGLRRPIEATVDIVALTGVTGYLAYVWGQVDPVCGWLLAPYLGWLGFATYLSAGCGYLNNWDFKGMYSEPKTE</sequence>
<dbReference type="InterPro" id="IPR038330">
    <property type="entry name" value="TspO/MBR-related_sf"/>
</dbReference>
<protein>
    <submittedName>
        <fullName evidence="7 9">Translocator protein</fullName>
    </submittedName>
</protein>
<feature type="transmembrane region" description="Helical" evidence="6">
    <location>
        <begin position="20"/>
        <end position="38"/>
    </location>
</feature>
<organism evidence="7">
    <name type="scientific">Mytilinidion resinicola</name>
    <dbReference type="NCBI Taxonomy" id="574789"/>
    <lineage>
        <taxon>Eukaryota</taxon>
        <taxon>Fungi</taxon>
        <taxon>Dikarya</taxon>
        <taxon>Ascomycota</taxon>
        <taxon>Pezizomycotina</taxon>
        <taxon>Dothideomycetes</taxon>
        <taxon>Pleosporomycetidae</taxon>
        <taxon>Mytilinidiales</taxon>
        <taxon>Mytilinidiaceae</taxon>
        <taxon>Mytilinidion</taxon>
    </lineage>
</organism>
<evidence type="ECO:0000256" key="1">
    <source>
        <dbReference type="ARBA" id="ARBA00004141"/>
    </source>
</evidence>
<comment type="similarity">
    <text evidence="2">Belongs to the TspO/BZRP family.</text>
</comment>
<dbReference type="PANTHER" id="PTHR10057:SF0">
    <property type="entry name" value="TRANSLOCATOR PROTEIN"/>
    <property type="match status" value="1"/>
</dbReference>
<keyword evidence="8" id="KW-1185">Reference proteome</keyword>
<feature type="transmembrane region" description="Helical" evidence="6">
    <location>
        <begin position="99"/>
        <end position="118"/>
    </location>
</feature>
<evidence type="ECO:0000256" key="2">
    <source>
        <dbReference type="ARBA" id="ARBA00007524"/>
    </source>
</evidence>
<evidence type="ECO:0000256" key="5">
    <source>
        <dbReference type="ARBA" id="ARBA00023136"/>
    </source>
</evidence>
<evidence type="ECO:0000256" key="4">
    <source>
        <dbReference type="ARBA" id="ARBA00022989"/>
    </source>
</evidence>
<dbReference type="AlphaFoldDB" id="A0A6A6YFX2"/>
<gene>
    <name evidence="7 9" type="ORF">BDZ99DRAFT_489950</name>
</gene>
<dbReference type="InterPro" id="IPR004307">
    <property type="entry name" value="TspO_MBR"/>
</dbReference>
<name>A0A6A6YFX2_9PEZI</name>
<dbReference type="EMBL" id="MU003706">
    <property type="protein sequence ID" value="KAF2806787.1"/>
    <property type="molecule type" value="Genomic_DNA"/>
</dbReference>
<accession>A0A6A6YFX2</accession>
<reference evidence="9" key="3">
    <citation type="submission" date="2025-04" db="UniProtKB">
        <authorList>
            <consortium name="RefSeq"/>
        </authorList>
    </citation>
    <scope>IDENTIFICATION</scope>
    <source>
        <strain evidence="9">CBS 304.34</strain>
    </source>
</reference>
<dbReference type="CDD" id="cd15904">
    <property type="entry name" value="TSPO_MBR"/>
    <property type="match status" value="1"/>
</dbReference>
<dbReference type="OrthoDB" id="8841220at2759"/>
<evidence type="ECO:0000256" key="6">
    <source>
        <dbReference type="SAM" id="Phobius"/>
    </source>
</evidence>
<dbReference type="GO" id="GO:0033013">
    <property type="term" value="P:tetrapyrrole metabolic process"/>
    <property type="evidence" value="ECO:0007669"/>
    <property type="project" value="UniProtKB-ARBA"/>
</dbReference>
<proteinExistence type="inferred from homology"/>
<dbReference type="GeneID" id="54463916"/>
<feature type="transmembrane region" description="Helical" evidence="6">
    <location>
        <begin position="125"/>
        <end position="145"/>
    </location>
</feature>
<comment type="subcellular location">
    <subcellularLocation>
        <location evidence="1">Membrane</location>
        <topology evidence="1">Multi-pass membrane protein</topology>
    </subcellularLocation>
</comment>
<dbReference type="FunFam" id="1.20.1260.100:FF:000001">
    <property type="entry name" value="translocator protein 2"/>
    <property type="match status" value="1"/>
</dbReference>
<dbReference type="Gene3D" id="1.20.1260.100">
    <property type="entry name" value="TspO/MBR protein"/>
    <property type="match status" value="1"/>
</dbReference>
<evidence type="ECO:0000313" key="8">
    <source>
        <dbReference type="Proteomes" id="UP000504636"/>
    </source>
</evidence>
<dbReference type="GO" id="GO:0005741">
    <property type="term" value="C:mitochondrial outer membrane"/>
    <property type="evidence" value="ECO:0007669"/>
    <property type="project" value="TreeGrafter"/>
</dbReference>
<keyword evidence="3 6" id="KW-0812">Transmembrane</keyword>
<dbReference type="PIRSF" id="PIRSF005859">
    <property type="entry name" value="PBR"/>
    <property type="match status" value="1"/>
</dbReference>
<feature type="transmembrane region" description="Helical" evidence="6">
    <location>
        <begin position="59"/>
        <end position="79"/>
    </location>
</feature>
<keyword evidence="5 6" id="KW-0472">Membrane</keyword>
<evidence type="ECO:0000313" key="7">
    <source>
        <dbReference type="EMBL" id="KAF2806787.1"/>
    </source>
</evidence>
<evidence type="ECO:0000256" key="3">
    <source>
        <dbReference type="ARBA" id="ARBA00022692"/>
    </source>
</evidence>
<dbReference type="PANTHER" id="PTHR10057">
    <property type="entry name" value="PERIPHERAL-TYPE BENZODIAZEPINE RECEPTOR"/>
    <property type="match status" value="1"/>
</dbReference>
<dbReference type="RefSeq" id="XP_033573751.1">
    <property type="nucleotide sequence ID" value="XM_033723023.1"/>
</dbReference>
<keyword evidence="4 6" id="KW-1133">Transmembrane helix</keyword>
<reference evidence="9" key="2">
    <citation type="submission" date="2020-04" db="EMBL/GenBank/DDBJ databases">
        <authorList>
            <consortium name="NCBI Genome Project"/>
        </authorList>
    </citation>
    <scope>NUCLEOTIDE SEQUENCE</scope>
    <source>
        <strain evidence="9">CBS 304.34</strain>
    </source>
</reference>
<feature type="transmembrane region" description="Helical" evidence="6">
    <location>
        <begin position="151"/>
        <end position="173"/>
    </location>
</feature>
<reference evidence="7 9" key="1">
    <citation type="journal article" date="2020" name="Stud. Mycol.">
        <title>101 Dothideomycetes genomes: a test case for predicting lifestyles and emergence of pathogens.</title>
        <authorList>
            <person name="Haridas S."/>
            <person name="Albert R."/>
            <person name="Binder M."/>
            <person name="Bloem J."/>
            <person name="Labutti K."/>
            <person name="Salamov A."/>
            <person name="Andreopoulos B."/>
            <person name="Baker S."/>
            <person name="Barry K."/>
            <person name="Bills G."/>
            <person name="Bluhm B."/>
            <person name="Cannon C."/>
            <person name="Castanera R."/>
            <person name="Culley D."/>
            <person name="Daum C."/>
            <person name="Ezra D."/>
            <person name="Gonzalez J."/>
            <person name="Henrissat B."/>
            <person name="Kuo A."/>
            <person name="Liang C."/>
            <person name="Lipzen A."/>
            <person name="Lutzoni F."/>
            <person name="Magnuson J."/>
            <person name="Mondo S."/>
            <person name="Nolan M."/>
            <person name="Ohm R."/>
            <person name="Pangilinan J."/>
            <person name="Park H.-J."/>
            <person name="Ramirez L."/>
            <person name="Alfaro M."/>
            <person name="Sun H."/>
            <person name="Tritt A."/>
            <person name="Yoshinaga Y."/>
            <person name="Zwiers L.-H."/>
            <person name="Turgeon B."/>
            <person name="Goodwin S."/>
            <person name="Spatafora J."/>
            <person name="Crous P."/>
            <person name="Grigoriev I."/>
        </authorList>
    </citation>
    <scope>NUCLEOTIDE SEQUENCE</scope>
    <source>
        <strain evidence="7 9">CBS 304.34</strain>
    </source>
</reference>